<dbReference type="AlphaFoldDB" id="A0AAW7LF35"/>
<keyword evidence="1" id="KW-1133">Transmembrane helix</keyword>
<protein>
    <submittedName>
        <fullName evidence="2">Pilus assembly protein TadE</fullName>
    </submittedName>
</protein>
<sequence length="129" mass="13214">MAACMSRMSRLEEGSGTMAGVMLVMLVGVALSATACIGNLVVCQNRARSLADLIAFDAAYAAWHGWADDPCAFAGQLAVSNSVALPDCMVQSDDVQVTVAVDTAVPLTPHVQRTALAGPAECDKGGASE</sequence>
<reference evidence="2" key="2">
    <citation type="journal article" date="2022" name="3 Biotech.">
        <title>Isomaltooligosaccharides utilization and genomic characterization of human infant anti-inflammatory Bifidobacterium longum and Bifidobacterium breve strains.</title>
        <authorList>
            <person name="Sharma S."/>
            <person name="Singh S."/>
            <person name="Chaudhary V."/>
            <person name="Mantri S."/>
            <person name="Chander A."/>
            <person name="Maurya R."/>
            <person name="Rajarammohan S."/>
            <person name="Singh R.P."/>
            <person name="Rishi P."/>
            <person name="Bishnoi M."/>
            <person name="Bhadada S.K."/>
            <person name="Kondepudi K.K."/>
        </authorList>
    </citation>
    <scope>NUCLEOTIDE SEQUENCE</scope>
    <source>
        <strain evidence="2">Bif11</strain>
    </source>
</reference>
<gene>
    <name evidence="2" type="ORF">DC496_00495</name>
</gene>
<accession>A0AAW7LF35</accession>
<reference evidence="2" key="1">
    <citation type="submission" date="2018-05" db="EMBL/GenBank/DDBJ databases">
        <authorList>
            <person name="Kondepudi K.K."/>
            <person name="Singh S."/>
            <person name="Chaudhry V."/>
            <person name="Mantri S."/>
            <person name="Bhadada S."/>
            <person name="Bishnoi M."/>
            <person name="Kaur J."/>
            <person name="Sharma S."/>
            <person name="Bhatia R."/>
        </authorList>
    </citation>
    <scope>NUCLEOTIDE SEQUENCE</scope>
    <source>
        <strain evidence="2">Bif11</strain>
    </source>
</reference>
<evidence type="ECO:0000256" key="1">
    <source>
        <dbReference type="SAM" id="Phobius"/>
    </source>
</evidence>
<name>A0AAW7LF35_BIFBR</name>
<proteinExistence type="predicted"/>
<dbReference type="Proteomes" id="UP001169990">
    <property type="component" value="Unassembled WGS sequence"/>
</dbReference>
<feature type="transmembrane region" description="Helical" evidence="1">
    <location>
        <begin position="21"/>
        <end position="42"/>
    </location>
</feature>
<evidence type="ECO:0000313" key="3">
    <source>
        <dbReference type="Proteomes" id="UP001169990"/>
    </source>
</evidence>
<comment type="caution">
    <text evidence="2">The sequence shown here is derived from an EMBL/GenBank/DDBJ whole genome shotgun (WGS) entry which is preliminary data.</text>
</comment>
<evidence type="ECO:0000313" key="2">
    <source>
        <dbReference type="EMBL" id="MDN4186898.1"/>
    </source>
</evidence>
<organism evidence="2 3">
    <name type="scientific">Bifidobacterium breve</name>
    <dbReference type="NCBI Taxonomy" id="1685"/>
    <lineage>
        <taxon>Bacteria</taxon>
        <taxon>Bacillati</taxon>
        <taxon>Actinomycetota</taxon>
        <taxon>Actinomycetes</taxon>
        <taxon>Bifidobacteriales</taxon>
        <taxon>Bifidobacteriaceae</taxon>
        <taxon>Bifidobacterium</taxon>
    </lineage>
</organism>
<dbReference type="InterPro" id="IPR021202">
    <property type="entry name" value="Rv3654c-like"/>
</dbReference>
<keyword evidence="1" id="KW-0472">Membrane</keyword>
<keyword evidence="1" id="KW-0812">Transmembrane</keyword>
<dbReference type="NCBIfam" id="TIGR03816">
    <property type="entry name" value="tadE_like_DECH"/>
    <property type="match status" value="1"/>
</dbReference>
<dbReference type="EMBL" id="QELD01000002">
    <property type="protein sequence ID" value="MDN4186898.1"/>
    <property type="molecule type" value="Genomic_DNA"/>
</dbReference>